<dbReference type="OrthoDB" id="10523864at2759"/>
<organism evidence="2 3">
    <name type="scientific">Smittium culicis</name>
    <dbReference type="NCBI Taxonomy" id="133412"/>
    <lineage>
        <taxon>Eukaryota</taxon>
        <taxon>Fungi</taxon>
        <taxon>Fungi incertae sedis</taxon>
        <taxon>Zoopagomycota</taxon>
        <taxon>Kickxellomycotina</taxon>
        <taxon>Harpellomycetes</taxon>
        <taxon>Harpellales</taxon>
        <taxon>Legeriomycetaceae</taxon>
        <taxon>Smittium</taxon>
    </lineage>
</organism>
<feature type="compositionally biased region" description="Basic and acidic residues" evidence="1">
    <location>
        <begin position="36"/>
        <end position="49"/>
    </location>
</feature>
<gene>
    <name evidence="2" type="ORF">AYI69_g9813</name>
</gene>
<dbReference type="Proteomes" id="UP000187429">
    <property type="component" value="Unassembled WGS sequence"/>
</dbReference>
<protein>
    <submittedName>
        <fullName evidence="2">Uncharacterized protein</fullName>
    </submittedName>
</protein>
<dbReference type="EMBL" id="LSSM01006049">
    <property type="protein sequence ID" value="OMJ11467.1"/>
    <property type="molecule type" value="Genomic_DNA"/>
</dbReference>
<proteinExistence type="predicted"/>
<keyword evidence="3" id="KW-1185">Reference proteome</keyword>
<comment type="caution">
    <text evidence="2">The sequence shown here is derived from an EMBL/GenBank/DDBJ whole genome shotgun (WGS) entry which is preliminary data.</text>
</comment>
<feature type="region of interest" description="Disordered" evidence="1">
    <location>
        <begin position="1"/>
        <end position="56"/>
    </location>
</feature>
<dbReference type="AlphaFoldDB" id="A0A1R1XA06"/>
<sequence>MADRLVEAEQQAVGGAPDLRLLGRTTPEAAQGDAGEVPRDPEHVRERASDSGGSSGACGCAAGACVCGGTRASGVADERADGCSDIDEFPESAGQVPMDIQLRRSIPGARAESVQTAAEVGTRKPRVHGSSRLRARSGSDSTWRRVPRTVGLLRVRVPPMRSALHPRTLRVRRRARNVLVLWAGQHFADEYWVPQRTPRLPADSVEQNEAAFWDSEGILRASVLPHFVGVPPVRLCLQTVQQPS</sequence>
<feature type="region of interest" description="Disordered" evidence="1">
    <location>
        <begin position="120"/>
        <end position="140"/>
    </location>
</feature>
<evidence type="ECO:0000313" key="3">
    <source>
        <dbReference type="Proteomes" id="UP000187429"/>
    </source>
</evidence>
<reference evidence="3" key="1">
    <citation type="submission" date="2017-01" db="EMBL/GenBank/DDBJ databases">
        <authorList>
            <person name="Wang Y."/>
            <person name="White M."/>
            <person name="Kvist S."/>
            <person name="Moncalvo J.-M."/>
        </authorList>
    </citation>
    <scope>NUCLEOTIDE SEQUENCE [LARGE SCALE GENOMIC DNA]</scope>
    <source>
        <strain evidence="3">ID-206-W2</strain>
    </source>
</reference>
<evidence type="ECO:0000313" key="2">
    <source>
        <dbReference type="EMBL" id="OMJ11467.1"/>
    </source>
</evidence>
<accession>A0A1R1XA06</accession>
<evidence type="ECO:0000256" key="1">
    <source>
        <dbReference type="SAM" id="MobiDB-lite"/>
    </source>
</evidence>
<name>A0A1R1XA06_9FUNG</name>
<feature type="compositionally biased region" description="Basic residues" evidence="1">
    <location>
        <begin position="123"/>
        <end position="135"/>
    </location>
</feature>